<feature type="compositionally biased region" description="Basic and acidic residues" evidence="1">
    <location>
        <begin position="1"/>
        <end position="14"/>
    </location>
</feature>
<protein>
    <submittedName>
        <fullName evidence="2">Uncharacterized protein</fullName>
    </submittedName>
</protein>
<sequence>MKEEKDEERGGEEKKEEEEEEEEDEEEEEKKKKENVKTRRTTEGKSRIDPFLSSHSVTFLMTTAPIGAAPRQKQDNENRSKSSTIVSADSKQPISRRTPIDTSMGLSRGFNRIMKMTRNELAEPDNQ</sequence>
<dbReference type="EMBL" id="KQ976476">
    <property type="protein sequence ID" value="KYM83862.1"/>
    <property type="molecule type" value="Genomic_DNA"/>
</dbReference>
<feature type="region of interest" description="Disordered" evidence="1">
    <location>
        <begin position="1"/>
        <end position="112"/>
    </location>
</feature>
<evidence type="ECO:0000313" key="2">
    <source>
        <dbReference type="EMBL" id="KYM83862.1"/>
    </source>
</evidence>
<accession>A0A195BI27</accession>
<proteinExistence type="predicted"/>
<evidence type="ECO:0000256" key="1">
    <source>
        <dbReference type="SAM" id="MobiDB-lite"/>
    </source>
</evidence>
<keyword evidence="3" id="KW-1185">Reference proteome</keyword>
<dbReference type="Proteomes" id="UP000078540">
    <property type="component" value="Unassembled WGS sequence"/>
</dbReference>
<feature type="compositionally biased region" description="Polar residues" evidence="1">
    <location>
        <begin position="81"/>
        <end position="105"/>
    </location>
</feature>
<evidence type="ECO:0000313" key="3">
    <source>
        <dbReference type="Proteomes" id="UP000078540"/>
    </source>
</evidence>
<gene>
    <name evidence="2" type="ORF">ALC53_05722</name>
</gene>
<organism evidence="2 3">
    <name type="scientific">Atta colombica</name>
    <dbReference type="NCBI Taxonomy" id="520822"/>
    <lineage>
        <taxon>Eukaryota</taxon>
        <taxon>Metazoa</taxon>
        <taxon>Ecdysozoa</taxon>
        <taxon>Arthropoda</taxon>
        <taxon>Hexapoda</taxon>
        <taxon>Insecta</taxon>
        <taxon>Pterygota</taxon>
        <taxon>Neoptera</taxon>
        <taxon>Endopterygota</taxon>
        <taxon>Hymenoptera</taxon>
        <taxon>Apocrita</taxon>
        <taxon>Aculeata</taxon>
        <taxon>Formicoidea</taxon>
        <taxon>Formicidae</taxon>
        <taxon>Myrmicinae</taxon>
        <taxon>Atta</taxon>
    </lineage>
</organism>
<name>A0A195BI27_9HYME</name>
<reference evidence="2 3" key="1">
    <citation type="submission" date="2015-09" db="EMBL/GenBank/DDBJ databases">
        <title>Atta colombica WGS genome.</title>
        <authorList>
            <person name="Nygaard S."/>
            <person name="Hu H."/>
            <person name="Boomsma J."/>
            <person name="Zhang G."/>
        </authorList>
    </citation>
    <scope>NUCLEOTIDE SEQUENCE [LARGE SCALE GENOMIC DNA]</scope>
    <source>
        <strain evidence="2">Treedump-2</strain>
        <tissue evidence="2">Whole body</tissue>
    </source>
</reference>
<dbReference type="AlphaFoldDB" id="A0A195BI27"/>
<feature type="compositionally biased region" description="Basic and acidic residues" evidence="1">
    <location>
        <begin position="29"/>
        <end position="48"/>
    </location>
</feature>
<feature type="compositionally biased region" description="Acidic residues" evidence="1">
    <location>
        <begin position="15"/>
        <end position="28"/>
    </location>
</feature>